<keyword evidence="9" id="KW-1185">Reference proteome</keyword>
<comment type="caution">
    <text evidence="8">The sequence shown here is derived from an EMBL/GenBank/DDBJ whole genome shotgun (WGS) entry which is preliminary data.</text>
</comment>
<dbReference type="InterPro" id="IPR049326">
    <property type="entry name" value="Rhodopsin_dom_fungi"/>
</dbReference>
<sequence length="215" mass="23328">MALPLGAVQLAVVSFISISLSLAALALRLWSKHILHRPLVFHDYMACGAMLFTTGAASVYLAAGFAAGLGLHLDYIMATDPAILALFLKLFVPGQLLWAAANTCVKISILSLYTSLFEASWRFVLLCYATMVFTAAYFISVLLETFLLCKPVEFNWDKSIAGSCEGQNTAYLVAGITNLVIDVFVVVMPMPMLFGLRMSLRKRLGVVGMFSLGGL</sequence>
<dbReference type="EMBL" id="MU853359">
    <property type="protein sequence ID" value="KAK4108883.1"/>
    <property type="molecule type" value="Genomic_DNA"/>
</dbReference>
<reference evidence="8" key="1">
    <citation type="journal article" date="2023" name="Mol. Phylogenet. Evol.">
        <title>Genome-scale phylogeny and comparative genomics of the fungal order Sordariales.</title>
        <authorList>
            <person name="Hensen N."/>
            <person name="Bonometti L."/>
            <person name="Westerberg I."/>
            <person name="Brannstrom I.O."/>
            <person name="Guillou S."/>
            <person name="Cros-Aarteil S."/>
            <person name="Calhoun S."/>
            <person name="Haridas S."/>
            <person name="Kuo A."/>
            <person name="Mondo S."/>
            <person name="Pangilinan J."/>
            <person name="Riley R."/>
            <person name="LaButti K."/>
            <person name="Andreopoulos B."/>
            <person name="Lipzen A."/>
            <person name="Chen C."/>
            <person name="Yan M."/>
            <person name="Daum C."/>
            <person name="Ng V."/>
            <person name="Clum A."/>
            <person name="Steindorff A."/>
            <person name="Ohm R.A."/>
            <person name="Martin F."/>
            <person name="Silar P."/>
            <person name="Natvig D.O."/>
            <person name="Lalanne C."/>
            <person name="Gautier V."/>
            <person name="Ament-Velasquez S.L."/>
            <person name="Kruys A."/>
            <person name="Hutchinson M.I."/>
            <person name="Powell A.J."/>
            <person name="Barry K."/>
            <person name="Miller A.N."/>
            <person name="Grigoriev I.V."/>
            <person name="Debuchy R."/>
            <person name="Gladieux P."/>
            <person name="Hiltunen Thoren M."/>
            <person name="Johannesson H."/>
        </authorList>
    </citation>
    <scope>NUCLEOTIDE SEQUENCE</scope>
    <source>
        <strain evidence="8">CBS 508.74</strain>
    </source>
</reference>
<evidence type="ECO:0000313" key="8">
    <source>
        <dbReference type="EMBL" id="KAK4108883.1"/>
    </source>
</evidence>
<proteinExistence type="inferred from homology"/>
<evidence type="ECO:0000256" key="5">
    <source>
        <dbReference type="ARBA" id="ARBA00038359"/>
    </source>
</evidence>
<dbReference type="PANTHER" id="PTHR33048">
    <property type="entry name" value="PTH11-LIKE INTEGRAL MEMBRANE PROTEIN (AFU_ORTHOLOGUE AFUA_5G11245)"/>
    <property type="match status" value="1"/>
</dbReference>
<dbReference type="RefSeq" id="XP_064666453.1">
    <property type="nucleotide sequence ID" value="XM_064809388.1"/>
</dbReference>
<name>A0AAN6T8P0_9PEZI</name>
<feature type="domain" description="Rhodopsin" evidence="7">
    <location>
        <begin position="27"/>
        <end position="214"/>
    </location>
</feature>
<comment type="similarity">
    <text evidence="5">Belongs to the SAT4 family.</text>
</comment>
<dbReference type="GO" id="GO:0016020">
    <property type="term" value="C:membrane"/>
    <property type="evidence" value="ECO:0007669"/>
    <property type="project" value="UniProtKB-SubCell"/>
</dbReference>
<evidence type="ECO:0000259" key="7">
    <source>
        <dbReference type="Pfam" id="PF20684"/>
    </source>
</evidence>
<evidence type="ECO:0000256" key="2">
    <source>
        <dbReference type="ARBA" id="ARBA00022692"/>
    </source>
</evidence>
<evidence type="ECO:0000256" key="6">
    <source>
        <dbReference type="SAM" id="Phobius"/>
    </source>
</evidence>
<dbReference type="PANTHER" id="PTHR33048:SF57">
    <property type="entry name" value="INTEGRAL MEMBRANE PROTEIN-RELATED"/>
    <property type="match status" value="1"/>
</dbReference>
<accession>A0AAN6T8P0</accession>
<evidence type="ECO:0000256" key="4">
    <source>
        <dbReference type="ARBA" id="ARBA00023136"/>
    </source>
</evidence>
<gene>
    <name evidence="8" type="ORF">N656DRAFT_361908</name>
</gene>
<dbReference type="InterPro" id="IPR052337">
    <property type="entry name" value="SAT4-like"/>
</dbReference>
<keyword evidence="3 6" id="KW-1133">Transmembrane helix</keyword>
<evidence type="ECO:0000256" key="1">
    <source>
        <dbReference type="ARBA" id="ARBA00004141"/>
    </source>
</evidence>
<feature type="transmembrane region" description="Helical" evidence="6">
    <location>
        <begin position="168"/>
        <end position="194"/>
    </location>
</feature>
<dbReference type="Pfam" id="PF20684">
    <property type="entry name" value="Fung_rhodopsin"/>
    <property type="match status" value="1"/>
</dbReference>
<comment type="subcellular location">
    <subcellularLocation>
        <location evidence="1">Membrane</location>
        <topology evidence="1">Multi-pass membrane protein</topology>
    </subcellularLocation>
</comment>
<dbReference type="AlphaFoldDB" id="A0AAN6T8P0"/>
<evidence type="ECO:0000256" key="3">
    <source>
        <dbReference type="ARBA" id="ARBA00022989"/>
    </source>
</evidence>
<reference evidence="8" key="2">
    <citation type="submission" date="2023-05" db="EMBL/GenBank/DDBJ databases">
        <authorList>
            <consortium name="Lawrence Berkeley National Laboratory"/>
            <person name="Steindorff A."/>
            <person name="Hensen N."/>
            <person name="Bonometti L."/>
            <person name="Westerberg I."/>
            <person name="Brannstrom I.O."/>
            <person name="Guillou S."/>
            <person name="Cros-Aarteil S."/>
            <person name="Calhoun S."/>
            <person name="Haridas S."/>
            <person name="Kuo A."/>
            <person name="Mondo S."/>
            <person name="Pangilinan J."/>
            <person name="Riley R."/>
            <person name="Labutti K."/>
            <person name="Andreopoulos B."/>
            <person name="Lipzen A."/>
            <person name="Chen C."/>
            <person name="Yanf M."/>
            <person name="Daum C."/>
            <person name="Ng V."/>
            <person name="Clum A."/>
            <person name="Ohm R."/>
            <person name="Martin F."/>
            <person name="Silar P."/>
            <person name="Natvig D."/>
            <person name="Lalanne C."/>
            <person name="Gautier V."/>
            <person name="Ament-Velasquez S.L."/>
            <person name="Kruys A."/>
            <person name="Hutchinson M.I."/>
            <person name="Powell A.J."/>
            <person name="Barry K."/>
            <person name="Miller A.N."/>
            <person name="Grigoriev I.V."/>
            <person name="Debuchy R."/>
            <person name="Gladieux P."/>
            <person name="Thoren M.H."/>
            <person name="Johannesson H."/>
        </authorList>
    </citation>
    <scope>NUCLEOTIDE SEQUENCE</scope>
    <source>
        <strain evidence="8">CBS 508.74</strain>
    </source>
</reference>
<feature type="transmembrane region" description="Helical" evidence="6">
    <location>
        <begin position="6"/>
        <end position="27"/>
    </location>
</feature>
<keyword evidence="4 6" id="KW-0472">Membrane</keyword>
<protein>
    <recommendedName>
        <fullName evidence="7">Rhodopsin domain-containing protein</fullName>
    </recommendedName>
</protein>
<feature type="transmembrane region" description="Helical" evidence="6">
    <location>
        <begin position="39"/>
        <end position="62"/>
    </location>
</feature>
<keyword evidence="2 6" id="KW-0812">Transmembrane</keyword>
<dbReference type="GeneID" id="89933512"/>
<dbReference type="Proteomes" id="UP001302812">
    <property type="component" value="Unassembled WGS sequence"/>
</dbReference>
<organism evidence="8 9">
    <name type="scientific">Canariomyces notabilis</name>
    <dbReference type="NCBI Taxonomy" id="2074819"/>
    <lineage>
        <taxon>Eukaryota</taxon>
        <taxon>Fungi</taxon>
        <taxon>Dikarya</taxon>
        <taxon>Ascomycota</taxon>
        <taxon>Pezizomycotina</taxon>
        <taxon>Sordariomycetes</taxon>
        <taxon>Sordariomycetidae</taxon>
        <taxon>Sordariales</taxon>
        <taxon>Chaetomiaceae</taxon>
        <taxon>Canariomyces</taxon>
    </lineage>
</organism>
<feature type="transmembrane region" description="Helical" evidence="6">
    <location>
        <begin position="123"/>
        <end position="148"/>
    </location>
</feature>
<evidence type="ECO:0000313" key="9">
    <source>
        <dbReference type="Proteomes" id="UP001302812"/>
    </source>
</evidence>